<reference evidence="1 2" key="1">
    <citation type="submission" date="2013-01" db="EMBL/GenBank/DDBJ databases">
        <title>The Genome Sequence of Clostridium clostridioforme 90A8.</title>
        <authorList>
            <consortium name="The Broad Institute Genome Sequencing Platform"/>
            <person name="Earl A."/>
            <person name="Ward D."/>
            <person name="Feldgarden M."/>
            <person name="Gevers D."/>
            <person name="Courvalin P."/>
            <person name="Lambert T."/>
            <person name="Walker B."/>
            <person name="Young S.K."/>
            <person name="Zeng Q."/>
            <person name="Gargeya S."/>
            <person name="Fitzgerald M."/>
            <person name="Haas B."/>
            <person name="Abouelleil A."/>
            <person name="Alvarado L."/>
            <person name="Arachchi H.M."/>
            <person name="Berlin A.M."/>
            <person name="Chapman S.B."/>
            <person name="Dewar J."/>
            <person name="Goldberg J."/>
            <person name="Griggs A."/>
            <person name="Gujja S."/>
            <person name="Hansen M."/>
            <person name="Howarth C."/>
            <person name="Imamovic A."/>
            <person name="Larimer J."/>
            <person name="McCowan C."/>
            <person name="Murphy C."/>
            <person name="Neiman D."/>
            <person name="Pearson M."/>
            <person name="Priest M."/>
            <person name="Roberts A."/>
            <person name="Saif S."/>
            <person name="Shea T."/>
            <person name="Sisk P."/>
            <person name="Sykes S."/>
            <person name="Wortman J."/>
            <person name="Nusbaum C."/>
            <person name="Birren B."/>
        </authorList>
    </citation>
    <scope>NUCLEOTIDE SEQUENCE [LARGE SCALE GENOMIC DNA]</scope>
    <source>
        <strain evidence="1 2">90A8</strain>
    </source>
</reference>
<protein>
    <submittedName>
        <fullName evidence="1">Uncharacterized protein</fullName>
    </submittedName>
</protein>
<evidence type="ECO:0000313" key="2">
    <source>
        <dbReference type="Proteomes" id="UP000013085"/>
    </source>
</evidence>
<sequence length="47" mass="5499">LHIKTCEAIVLIDCHNLPSLLFAVFFQHITLERDLSRAFYPTMVFSF</sequence>
<organism evidence="1 2">
    <name type="scientific">[Clostridium] clostridioforme 90A8</name>
    <dbReference type="NCBI Taxonomy" id="999408"/>
    <lineage>
        <taxon>Bacteria</taxon>
        <taxon>Bacillati</taxon>
        <taxon>Bacillota</taxon>
        <taxon>Clostridia</taxon>
        <taxon>Lachnospirales</taxon>
        <taxon>Lachnospiraceae</taxon>
        <taxon>Enterocloster</taxon>
    </lineage>
</organism>
<comment type="caution">
    <text evidence="1">The sequence shown here is derived from an EMBL/GenBank/DDBJ whole genome shotgun (WGS) entry which is preliminary data.</text>
</comment>
<feature type="non-terminal residue" evidence="1">
    <location>
        <position position="1"/>
    </location>
</feature>
<evidence type="ECO:0000313" key="1">
    <source>
        <dbReference type="EMBL" id="ENZ05308.1"/>
    </source>
</evidence>
<gene>
    <name evidence="1" type="ORF">HMPREF1090_05683</name>
</gene>
<dbReference type="HOGENOM" id="CLU_3161425_0_0_9"/>
<dbReference type="EMBL" id="AGYR01000081">
    <property type="protein sequence ID" value="ENZ05308.1"/>
    <property type="molecule type" value="Genomic_DNA"/>
</dbReference>
<name>A0A0E2H269_9FIRM</name>
<accession>A0A0E2H269</accession>
<dbReference type="Proteomes" id="UP000013085">
    <property type="component" value="Unassembled WGS sequence"/>
</dbReference>
<proteinExistence type="predicted"/>
<dbReference type="AlphaFoldDB" id="A0A0E2H269"/>